<dbReference type="RefSeq" id="WP_138109690.1">
    <property type="nucleotide sequence ID" value="NZ_CAMTKE010000009.1"/>
</dbReference>
<evidence type="ECO:0000259" key="9">
    <source>
        <dbReference type="Pfam" id="PF00218"/>
    </source>
</evidence>
<dbReference type="InterPro" id="IPR013798">
    <property type="entry name" value="Indole-3-glycerol_P_synth_dom"/>
</dbReference>
<dbReference type="Pfam" id="PF00218">
    <property type="entry name" value="IGPS"/>
    <property type="match status" value="1"/>
</dbReference>
<evidence type="ECO:0000256" key="3">
    <source>
        <dbReference type="ARBA" id="ARBA00012362"/>
    </source>
</evidence>
<organism evidence="10 11">
    <name type="scientific">Helicobacter typhlonius</name>
    <dbReference type="NCBI Taxonomy" id="76936"/>
    <lineage>
        <taxon>Bacteria</taxon>
        <taxon>Pseudomonadati</taxon>
        <taxon>Campylobacterota</taxon>
        <taxon>Epsilonproteobacteria</taxon>
        <taxon>Campylobacterales</taxon>
        <taxon>Helicobacteraceae</taxon>
        <taxon>Helicobacter</taxon>
    </lineage>
</organism>
<evidence type="ECO:0000256" key="6">
    <source>
        <dbReference type="ARBA" id="ARBA00022822"/>
    </source>
</evidence>
<evidence type="ECO:0000256" key="1">
    <source>
        <dbReference type="ARBA" id="ARBA00001633"/>
    </source>
</evidence>
<keyword evidence="8" id="KW-0456">Lyase</keyword>
<keyword evidence="6" id="KW-0822">Tryptophan biosynthesis</keyword>
<keyword evidence="5" id="KW-0210">Decarboxylase</keyword>
<dbReference type="Gene3D" id="3.20.20.70">
    <property type="entry name" value="Aldolase class I"/>
    <property type="match status" value="1"/>
</dbReference>
<reference evidence="10 11" key="1">
    <citation type="journal article" date="2014" name="Genome Announc.">
        <title>Draft genome sequences of eight enterohepatic helicobacter species isolated from both laboratory and wild rodents.</title>
        <authorList>
            <person name="Sheh A."/>
            <person name="Shen Z."/>
            <person name="Fox J.G."/>
        </authorList>
    </citation>
    <scope>NUCLEOTIDE SEQUENCE [LARGE SCALE GENOMIC DNA]</scope>
    <source>
        <strain evidence="10 11">MIT 98-6810</strain>
    </source>
</reference>
<evidence type="ECO:0000313" key="10">
    <source>
        <dbReference type="EMBL" id="TLD78118.1"/>
    </source>
</evidence>
<dbReference type="GO" id="GO:0004640">
    <property type="term" value="F:phosphoribosylanthranilate isomerase activity"/>
    <property type="evidence" value="ECO:0007669"/>
    <property type="project" value="TreeGrafter"/>
</dbReference>
<dbReference type="InterPro" id="IPR013785">
    <property type="entry name" value="Aldolase_TIM"/>
</dbReference>
<keyword evidence="4" id="KW-0028">Amino-acid biosynthesis</keyword>
<comment type="caution">
    <text evidence="10">The sequence shown here is derived from an EMBL/GenBank/DDBJ whole genome shotgun (WGS) entry which is preliminary data.</text>
</comment>
<evidence type="ECO:0000256" key="4">
    <source>
        <dbReference type="ARBA" id="ARBA00022605"/>
    </source>
</evidence>
<dbReference type="OrthoDB" id="5322185at2"/>
<dbReference type="SUPFAM" id="SSF51366">
    <property type="entry name" value="Ribulose-phoshate binding barrel"/>
    <property type="match status" value="1"/>
</dbReference>
<dbReference type="PANTHER" id="PTHR22854:SF2">
    <property type="entry name" value="INDOLE-3-GLYCEROL-PHOSPHATE SYNTHASE"/>
    <property type="match status" value="1"/>
</dbReference>
<comment type="pathway">
    <text evidence="2">Amino-acid biosynthesis; L-tryptophan biosynthesis; L-tryptophan from chorismate: step 4/5.</text>
</comment>
<dbReference type="Proteomes" id="UP000029925">
    <property type="component" value="Unassembled WGS sequence"/>
</dbReference>
<keyword evidence="11" id="KW-1185">Reference proteome</keyword>
<evidence type="ECO:0000256" key="2">
    <source>
        <dbReference type="ARBA" id="ARBA00004696"/>
    </source>
</evidence>
<proteinExistence type="predicted"/>
<dbReference type="InterPro" id="IPR011060">
    <property type="entry name" value="RibuloseP-bd_barrel"/>
</dbReference>
<dbReference type="GO" id="GO:0000162">
    <property type="term" value="P:L-tryptophan biosynthetic process"/>
    <property type="evidence" value="ECO:0007669"/>
    <property type="project" value="UniProtKB-UniPathway"/>
</dbReference>
<keyword evidence="7" id="KW-0057">Aromatic amino acid biosynthesis</keyword>
<dbReference type="UniPathway" id="UPA00035">
    <property type="reaction ID" value="UER00043"/>
</dbReference>
<dbReference type="STRING" id="76936.BN2458_PEG0201"/>
<feature type="domain" description="Indole-3-glycerol phosphate synthase" evidence="9">
    <location>
        <begin position="116"/>
        <end position="221"/>
    </location>
</feature>
<dbReference type="InterPro" id="IPR045186">
    <property type="entry name" value="Indole-3-glycerol_P_synth"/>
</dbReference>
<dbReference type="EC" id="4.1.1.48" evidence="3"/>
<evidence type="ECO:0000256" key="8">
    <source>
        <dbReference type="ARBA" id="ARBA00023239"/>
    </source>
</evidence>
<evidence type="ECO:0000313" key="11">
    <source>
        <dbReference type="Proteomes" id="UP000029925"/>
    </source>
</evidence>
<accession>A0A4U8RXW4</accession>
<comment type="catalytic activity">
    <reaction evidence="1">
        <text>1-(2-carboxyphenylamino)-1-deoxy-D-ribulose 5-phosphate + H(+) = (1S,2R)-1-C-(indol-3-yl)glycerol 3-phosphate + CO2 + H2O</text>
        <dbReference type="Rhea" id="RHEA:23476"/>
        <dbReference type="ChEBI" id="CHEBI:15377"/>
        <dbReference type="ChEBI" id="CHEBI:15378"/>
        <dbReference type="ChEBI" id="CHEBI:16526"/>
        <dbReference type="ChEBI" id="CHEBI:58613"/>
        <dbReference type="ChEBI" id="CHEBI:58866"/>
        <dbReference type="EC" id="4.1.1.48"/>
    </reaction>
</comment>
<dbReference type="AlphaFoldDB" id="A0A4U8RXW4"/>
<evidence type="ECO:0000256" key="7">
    <source>
        <dbReference type="ARBA" id="ARBA00023141"/>
    </source>
</evidence>
<dbReference type="EMBL" id="JRPF02000009">
    <property type="protein sequence ID" value="TLD78118.1"/>
    <property type="molecule type" value="Genomic_DNA"/>
</dbReference>
<sequence>MMKQNAAQSHITKEQIQNAKVMIHARKSVIDFDTLGRTLAYSPYLSRFEVEAFTRKGDDKPKIAKRFSIQAHFDEVLFLQEASDYAQSKDNDAFLLDLRAQYEKIQSSENGLDTALESISLLRRHSTLPIIHADIFLEPYQILESALFGADNVLIPCAIHSKDSLSDLLHFARKLGFEPCIEVSDKAELKKAIFSGASMLYIPQNALDELLSLVPNTQMIMSDHSSDYGVDIVIIN</sequence>
<name>A0A4U8RXW4_9HELI</name>
<dbReference type="GO" id="GO:0004425">
    <property type="term" value="F:indole-3-glycerol-phosphate synthase activity"/>
    <property type="evidence" value="ECO:0007669"/>
    <property type="project" value="UniProtKB-EC"/>
</dbReference>
<evidence type="ECO:0000256" key="5">
    <source>
        <dbReference type="ARBA" id="ARBA00022793"/>
    </source>
</evidence>
<gene>
    <name evidence="10" type="ORF">LS75_007330</name>
</gene>
<protein>
    <recommendedName>
        <fullName evidence="3">indole-3-glycerol-phosphate synthase</fullName>
        <ecNumber evidence="3">4.1.1.48</ecNumber>
    </recommendedName>
</protein>
<dbReference type="PANTHER" id="PTHR22854">
    <property type="entry name" value="TRYPTOPHAN BIOSYNTHESIS PROTEIN"/>
    <property type="match status" value="1"/>
</dbReference>